<dbReference type="EMBL" id="BQNB010017221">
    <property type="protein sequence ID" value="GJT60676.1"/>
    <property type="molecule type" value="Genomic_DNA"/>
</dbReference>
<protein>
    <submittedName>
        <fullName evidence="1">Uncharacterized protein</fullName>
    </submittedName>
</protein>
<gene>
    <name evidence="1" type="ORF">Tco_1004209</name>
</gene>
<organism evidence="1 2">
    <name type="scientific">Tanacetum coccineum</name>
    <dbReference type="NCBI Taxonomy" id="301880"/>
    <lineage>
        <taxon>Eukaryota</taxon>
        <taxon>Viridiplantae</taxon>
        <taxon>Streptophyta</taxon>
        <taxon>Embryophyta</taxon>
        <taxon>Tracheophyta</taxon>
        <taxon>Spermatophyta</taxon>
        <taxon>Magnoliopsida</taxon>
        <taxon>eudicotyledons</taxon>
        <taxon>Gunneridae</taxon>
        <taxon>Pentapetalae</taxon>
        <taxon>asterids</taxon>
        <taxon>campanulids</taxon>
        <taxon>Asterales</taxon>
        <taxon>Asteraceae</taxon>
        <taxon>Asteroideae</taxon>
        <taxon>Anthemideae</taxon>
        <taxon>Anthemidinae</taxon>
        <taxon>Tanacetum</taxon>
    </lineage>
</organism>
<proteinExistence type="predicted"/>
<name>A0ABQ5FB97_9ASTR</name>
<sequence length="68" mass="7419">MKKSYCPLKHSKVFPAFSTTNELFQASHDSSILQLSIDGFDHDASPLLIQAGPLPTPYGFVIPQVLSS</sequence>
<keyword evidence="2" id="KW-1185">Reference proteome</keyword>
<evidence type="ECO:0000313" key="2">
    <source>
        <dbReference type="Proteomes" id="UP001151760"/>
    </source>
</evidence>
<reference evidence="1" key="1">
    <citation type="journal article" date="2022" name="Int. J. Mol. Sci.">
        <title>Draft Genome of Tanacetum Coccineum: Genomic Comparison of Closely Related Tanacetum-Family Plants.</title>
        <authorList>
            <person name="Yamashiro T."/>
            <person name="Shiraishi A."/>
            <person name="Nakayama K."/>
            <person name="Satake H."/>
        </authorList>
    </citation>
    <scope>NUCLEOTIDE SEQUENCE</scope>
</reference>
<comment type="caution">
    <text evidence="1">The sequence shown here is derived from an EMBL/GenBank/DDBJ whole genome shotgun (WGS) entry which is preliminary data.</text>
</comment>
<evidence type="ECO:0000313" key="1">
    <source>
        <dbReference type="EMBL" id="GJT60676.1"/>
    </source>
</evidence>
<accession>A0ABQ5FB97</accession>
<reference evidence="1" key="2">
    <citation type="submission" date="2022-01" db="EMBL/GenBank/DDBJ databases">
        <authorList>
            <person name="Yamashiro T."/>
            <person name="Shiraishi A."/>
            <person name="Satake H."/>
            <person name="Nakayama K."/>
        </authorList>
    </citation>
    <scope>NUCLEOTIDE SEQUENCE</scope>
</reference>
<dbReference type="Proteomes" id="UP001151760">
    <property type="component" value="Unassembled WGS sequence"/>
</dbReference>